<protein>
    <recommendedName>
        <fullName evidence="8">Major facilitator superfamily (MFS) profile domain-containing protein</fullName>
    </recommendedName>
</protein>
<feature type="transmembrane region" description="Helical" evidence="7">
    <location>
        <begin position="548"/>
        <end position="568"/>
    </location>
</feature>
<evidence type="ECO:0000256" key="7">
    <source>
        <dbReference type="SAM" id="Phobius"/>
    </source>
</evidence>
<dbReference type="VEuPathDB" id="FungiDB:MAPG_10282"/>
<dbReference type="CDD" id="cd17502">
    <property type="entry name" value="MFS_Azr1_MDR_like"/>
    <property type="match status" value="1"/>
</dbReference>
<dbReference type="PROSITE" id="PS50850">
    <property type="entry name" value="MFS"/>
    <property type="match status" value="1"/>
</dbReference>
<feature type="compositionally biased region" description="Basic residues" evidence="6">
    <location>
        <begin position="175"/>
        <end position="186"/>
    </location>
</feature>
<feature type="transmembrane region" description="Helical" evidence="7">
    <location>
        <begin position="628"/>
        <end position="649"/>
    </location>
</feature>
<evidence type="ECO:0000313" key="11">
    <source>
        <dbReference type="Proteomes" id="UP000011715"/>
    </source>
</evidence>
<feature type="transmembrane region" description="Helical" evidence="7">
    <location>
        <begin position="602"/>
        <end position="622"/>
    </location>
</feature>
<comment type="subcellular location">
    <subcellularLocation>
        <location evidence="1">Membrane</location>
        <topology evidence="1">Multi-pass membrane protein</topology>
    </subcellularLocation>
</comment>
<evidence type="ECO:0000256" key="6">
    <source>
        <dbReference type="SAM" id="MobiDB-lite"/>
    </source>
</evidence>
<feature type="compositionally biased region" description="Low complexity" evidence="6">
    <location>
        <begin position="160"/>
        <end position="174"/>
    </location>
</feature>
<sequence length="1050" mass="113654">MVANMQDSNPFPPRLDSMQPARTQDGGRARNSLDETRSNYEYDIGGRQPIEELVAKSQNVLDGLKHGSDTQQPKDEAASDDEYEVDSDYGSAGGPIGRMPSRRLGSRSTRRGGRGRAAGPLRSLAAPEPAMVASMALAHGIGTPRHGPSIRPLPLTIHKNPSNASTTSSSGTRGPSRKLTVRKRTASQKSSLPTADEGMDSFEQSVTRLSQMILRDLPGDPANEHSQAPTSHQTRQSEDHQHQKEIHPPQQSPLVMPRTRNDNHVYSRSARPSMDRPRNTSDSHRGSPALVGRQSSSYHRRLDEKARAFQGQGEMVEIPIFDDDGTREMNSGRNRSLSLDSQNPDQPLPPYSRAPPAGHHGLAHGARAMAAWADAERASIASRSPIAHGFQLAAILLALVLAIFVVGMNINIIATAVPRISNDFGAFNDSSWYEAAFLMAWCAFQVMFGRLYTVFSVKWVFSSALLVFELGSLLAGVSPNSHTLIAGRAIQGIGAGGILAGAFIISALLVPLSKRPLMGGLIGALEGAAMITAPIIGGVFTDQAHWRWSFYVNLPVVPVVAAIIVLCLHVPPEHVTYKAVPSEEDLGDFWQRAARLAGKLDLVSSMALMPAIVTVLLALQWGGSKFEWNSGAVVSLVVVSILFLAVFCYCQHLKQDLAMLPPRIFTQRTILSGFWFMLCTSSALVVITYFLPLWFQVITAATPSNIGIRLVPMLVAFVVGVLLSGALVSFTGHYAPLMLLGTILMSVGSGLLSTWTLKSEDVLLAAFPAIFGAGCGIAFQQPMVAAQSVLGDEDMPIGISVILFGQAIGTALVLSIAETIFASRLRTNISDIAGAALERHRLIEGGAQGIIKAITGSDGSLAQLMNAYNKAITQTFYVPVAMAALSVVGAVAIEWRNVKHEEERRRREAELIMNEKQGPRSTSNLHPHHQRTFMAHSIDPCQAIPYDRQQQQQQYEQRYSSDADASRPQPYDQANSRMGSPYDQPKSRMGSPYGQSHQFGVGTTGQPAPYPTQQNGYLPDINMQPGLGLDAGNYSQAPASYYEKTPIAGR</sequence>
<organism evidence="10 11">
    <name type="scientific">Magnaporthiopsis poae (strain ATCC 64411 / 73-15)</name>
    <name type="common">Kentucky bluegrass fungus</name>
    <name type="synonym">Magnaporthe poae</name>
    <dbReference type="NCBI Taxonomy" id="644358"/>
    <lineage>
        <taxon>Eukaryota</taxon>
        <taxon>Fungi</taxon>
        <taxon>Dikarya</taxon>
        <taxon>Ascomycota</taxon>
        <taxon>Pezizomycotina</taxon>
        <taxon>Sordariomycetes</taxon>
        <taxon>Sordariomycetidae</taxon>
        <taxon>Magnaporthales</taxon>
        <taxon>Magnaporthaceae</taxon>
        <taxon>Magnaporthiopsis</taxon>
    </lineage>
</organism>
<feature type="compositionally biased region" description="Basic and acidic residues" evidence="6">
    <location>
        <begin position="273"/>
        <end position="285"/>
    </location>
</feature>
<gene>
    <name evidence="9" type="ORF">MAPG_10282</name>
</gene>
<feature type="compositionally biased region" description="Basic and acidic residues" evidence="6">
    <location>
        <begin position="235"/>
        <end position="247"/>
    </location>
</feature>
<dbReference type="EMBL" id="GL876975">
    <property type="protein sequence ID" value="KLU90428.1"/>
    <property type="molecule type" value="Genomic_DNA"/>
</dbReference>
<dbReference type="EnsemblFungi" id="MAPG_10282T0">
    <property type="protein sequence ID" value="MAPG_10282T0"/>
    <property type="gene ID" value="MAPG_10282"/>
</dbReference>
<accession>A0A0C4EC68</accession>
<dbReference type="EMBL" id="ADBL01002298">
    <property type="status" value="NOT_ANNOTATED_CDS"/>
    <property type="molecule type" value="Genomic_DNA"/>
</dbReference>
<reference evidence="11" key="2">
    <citation type="submission" date="2010-05" db="EMBL/GenBank/DDBJ databases">
        <title>The genome sequence of Magnaporthe poae strain ATCC 64411.</title>
        <authorList>
            <person name="Ma L.-J."/>
            <person name="Dead R."/>
            <person name="Young S."/>
            <person name="Zeng Q."/>
            <person name="Koehrsen M."/>
            <person name="Alvarado L."/>
            <person name="Berlin A."/>
            <person name="Chapman S.B."/>
            <person name="Chen Z."/>
            <person name="Freedman E."/>
            <person name="Gellesch M."/>
            <person name="Goldberg J."/>
            <person name="Griggs A."/>
            <person name="Gujja S."/>
            <person name="Heilman E.R."/>
            <person name="Heiman D."/>
            <person name="Hepburn T."/>
            <person name="Howarth C."/>
            <person name="Jen D."/>
            <person name="Larson L."/>
            <person name="Mehta T."/>
            <person name="Neiman D."/>
            <person name="Pearson M."/>
            <person name="Roberts A."/>
            <person name="Saif S."/>
            <person name="Shea T."/>
            <person name="Shenoy N."/>
            <person name="Sisk P."/>
            <person name="Stolte C."/>
            <person name="Sykes S."/>
            <person name="Walk T."/>
            <person name="White J."/>
            <person name="Yandava C."/>
            <person name="Haas B."/>
            <person name="Nusbaum C."/>
            <person name="Birren B."/>
        </authorList>
    </citation>
    <scope>NUCLEOTIDE SEQUENCE [LARGE SCALE GENOMIC DNA]</scope>
    <source>
        <strain evidence="11">ATCC 64411 / 73-15</strain>
    </source>
</reference>
<proteinExistence type="predicted"/>
<keyword evidence="3 7" id="KW-0812">Transmembrane</keyword>
<feature type="transmembrane region" description="Helical" evidence="7">
    <location>
        <begin position="459"/>
        <end position="477"/>
    </location>
</feature>
<feature type="compositionally biased region" description="Basic residues" evidence="6">
    <location>
        <begin position="100"/>
        <end position="114"/>
    </location>
</feature>
<dbReference type="InterPro" id="IPR020846">
    <property type="entry name" value="MFS_dom"/>
</dbReference>
<reference evidence="10" key="4">
    <citation type="journal article" date="2015" name="G3 (Bethesda)">
        <title>Genome sequences of three phytopathogenic species of the Magnaporthaceae family of fungi.</title>
        <authorList>
            <person name="Okagaki L.H."/>
            <person name="Nunes C.C."/>
            <person name="Sailsbery J."/>
            <person name="Clay B."/>
            <person name="Brown D."/>
            <person name="John T."/>
            <person name="Oh Y."/>
            <person name="Young N."/>
            <person name="Fitzgerald M."/>
            <person name="Haas B.J."/>
            <person name="Zeng Q."/>
            <person name="Young S."/>
            <person name="Adiconis X."/>
            <person name="Fan L."/>
            <person name="Levin J.Z."/>
            <person name="Mitchell T.K."/>
            <person name="Okubara P.A."/>
            <person name="Farman M.L."/>
            <person name="Kohn L.M."/>
            <person name="Birren B."/>
            <person name="Ma L.-J."/>
            <person name="Dean R.A."/>
        </authorList>
    </citation>
    <scope>NUCLEOTIDE SEQUENCE</scope>
    <source>
        <strain evidence="10">ATCC 64411 / 73-15</strain>
    </source>
</reference>
<feature type="transmembrane region" description="Helical" evidence="7">
    <location>
        <begin position="737"/>
        <end position="757"/>
    </location>
</feature>
<dbReference type="eggNOG" id="KOG0254">
    <property type="taxonomic scope" value="Eukaryota"/>
</dbReference>
<feature type="compositionally biased region" description="Low complexity" evidence="6">
    <location>
        <begin position="117"/>
        <end position="127"/>
    </location>
</feature>
<feature type="compositionally biased region" description="Polar residues" evidence="6">
    <location>
        <begin position="328"/>
        <end position="345"/>
    </location>
</feature>
<dbReference type="SUPFAM" id="SSF103473">
    <property type="entry name" value="MFS general substrate transporter"/>
    <property type="match status" value="1"/>
</dbReference>
<dbReference type="Gene3D" id="1.20.1250.20">
    <property type="entry name" value="MFS general substrate transporter like domains"/>
    <property type="match status" value="1"/>
</dbReference>
<evidence type="ECO:0000256" key="1">
    <source>
        <dbReference type="ARBA" id="ARBA00004141"/>
    </source>
</evidence>
<evidence type="ECO:0000259" key="8">
    <source>
        <dbReference type="PROSITE" id="PS50850"/>
    </source>
</evidence>
<dbReference type="AlphaFoldDB" id="A0A0C4EC68"/>
<feature type="region of interest" description="Disordered" evidence="6">
    <location>
        <begin position="61"/>
        <end position="127"/>
    </location>
</feature>
<keyword evidence="11" id="KW-1185">Reference proteome</keyword>
<feature type="transmembrane region" description="Helical" evidence="7">
    <location>
        <begin position="517"/>
        <end position="536"/>
    </location>
</feature>
<dbReference type="InterPro" id="IPR036259">
    <property type="entry name" value="MFS_trans_sf"/>
</dbReference>
<dbReference type="InterPro" id="IPR011701">
    <property type="entry name" value="MFS"/>
</dbReference>
<feature type="transmembrane region" description="Helical" evidence="7">
    <location>
        <begin position="489"/>
        <end position="510"/>
    </location>
</feature>
<name>A0A0C4EC68_MAGP6</name>
<dbReference type="OMA" id="HIRTVAW"/>
<dbReference type="PANTHER" id="PTHR23501:SF198">
    <property type="entry name" value="AZOLE RESISTANCE PROTEIN 1-RELATED"/>
    <property type="match status" value="1"/>
</dbReference>
<dbReference type="GO" id="GO:0005886">
    <property type="term" value="C:plasma membrane"/>
    <property type="evidence" value="ECO:0007669"/>
    <property type="project" value="TreeGrafter"/>
</dbReference>
<feature type="compositionally biased region" description="Acidic residues" evidence="6">
    <location>
        <begin position="78"/>
        <end position="87"/>
    </location>
</feature>
<feature type="transmembrane region" description="Helical" evidence="7">
    <location>
        <begin position="432"/>
        <end position="452"/>
    </location>
</feature>
<feature type="transmembrane region" description="Helical" evidence="7">
    <location>
        <begin position="706"/>
        <end position="730"/>
    </location>
</feature>
<dbReference type="Proteomes" id="UP000011715">
    <property type="component" value="Unassembled WGS sequence"/>
</dbReference>
<dbReference type="OrthoDB" id="4741429at2759"/>
<feature type="transmembrane region" description="Helical" evidence="7">
    <location>
        <begin position="670"/>
        <end position="694"/>
    </location>
</feature>
<feature type="domain" description="Major facilitator superfamily (MFS) profile" evidence="8">
    <location>
        <begin position="395"/>
        <end position="898"/>
    </location>
</feature>
<evidence type="ECO:0000256" key="5">
    <source>
        <dbReference type="ARBA" id="ARBA00023136"/>
    </source>
</evidence>
<reference evidence="10" key="5">
    <citation type="submission" date="2015-06" db="UniProtKB">
        <authorList>
            <consortium name="EnsemblFungi"/>
        </authorList>
    </citation>
    <scope>IDENTIFICATION</scope>
    <source>
        <strain evidence="10">ATCC 64411</strain>
    </source>
</reference>
<dbReference type="PANTHER" id="PTHR23501">
    <property type="entry name" value="MAJOR FACILITATOR SUPERFAMILY"/>
    <property type="match status" value="1"/>
</dbReference>
<dbReference type="FunFam" id="1.20.1250.20:FF:000196">
    <property type="entry name" value="MFS toxin efflux pump (AflT)"/>
    <property type="match status" value="1"/>
</dbReference>
<feature type="compositionally biased region" description="Polar residues" evidence="6">
    <location>
        <begin position="224"/>
        <end position="234"/>
    </location>
</feature>
<reference evidence="9" key="3">
    <citation type="submission" date="2011-03" db="EMBL/GenBank/DDBJ databases">
        <title>Annotation of Magnaporthe poae ATCC 64411.</title>
        <authorList>
            <person name="Ma L.-J."/>
            <person name="Dead R."/>
            <person name="Young S.K."/>
            <person name="Zeng Q."/>
            <person name="Gargeya S."/>
            <person name="Fitzgerald M."/>
            <person name="Haas B."/>
            <person name="Abouelleil A."/>
            <person name="Alvarado L."/>
            <person name="Arachchi H.M."/>
            <person name="Berlin A."/>
            <person name="Brown A."/>
            <person name="Chapman S.B."/>
            <person name="Chen Z."/>
            <person name="Dunbar C."/>
            <person name="Freedman E."/>
            <person name="Gearin G."/>
            <person name="Gellesch M."/>
            <person name="Goldberg J."/>
            <person name="Griggs A."/>
            <person name="Gujja S."/>
            <person name="Heiman D."/>
            <person name="Howarth C."/>
            <person name="Larson L."/>
            <person name="Lui A."/>
            <person name="MacDonald P.J.P."/>
            <person name="Mehta T."/>
            <person name="Montmayeur A."/>
            <person name="Murphy C."/>
            <person name="Neiman D."/>
            <person name="Pearson M."/>
            <person name="Priest M."/>
            <person name="Roberts A."/>
            <person name="Saif S."/>
            <person name="Shea T."/>
            <person name="Shenoy N."/>
            <person name="Sisk P."/>
            <person name="Stolte C."/>
            <person name="Sykes S."/>
            <person name="Yandava C."/>
            <person name="Wortman J."/>
            <person name="Nusbaum C."/>
            <person name="Birren B."/>
        </authorList>
    </citation>
    <scope>NUCLEOTIDE SEQUENCE</scope>
    <source>
        <strain evidence="9">ATCC 64411</strain>
    </source>
</reference>
<feature type="compositionally biased region" description="Basic and acidic residues" evidence="6">
    <location>
        <begin position="25"/>
        <end position="40"/>
    </location>
</feature>
<feature type="transmembrane region" description="Helical" evidence="7">
    <location>
        <begin position="797"/>
        <end position="817"/>
    </location>
</feature>
<keyword evidence="2" id="KW-0813">Transport</keyword>
<evidence type="ECO:0000256" key="4">
    <source>
        <dbReference type="ARBA" id="ARBA00022989"/>
    </source>
</evidence>
<evidence type="ECO:0000256" key="3">
    <source>
        <dbReference type="ARBA" id="ARBA00022692"/>
    </source>
</evidence>
<keyword evidence="5 7" id="KW-0472">Membrane</keyword>
<feature type="region of interest" description="Disordered" evidence="6">
    <location>
        <begin position="139"/>
        <end position="361"/>
    </location>
</feature>
<feature type="region of interest" description="Disordered" evidence="6">
    <location>
        <begin position="947"/>
        <end position="1037"/>
    </location>
</feature>
<reference evidence="9" key="1">
    <citation type="submission" date="2010-05" db="EMBL/GenBank/DDBJ databases">
        <title>The Genome Sequence of Magnaporthe poae strain ATCC 64411.</title>
        <authorList>
            <consortium name="The Broad Institute Genome Sequencing Platform"/>
            <consortium name="Broad Institute Genome Sequencing Center for Infectious Disease"/>
            <person name="Ma L.-J."/>
            <person name="Dead R."/>
            <person name="Young S."/>
            <person name="Zeng Q."/>
            <person name="Koehrsen M."/>
            <person name="Alvarado L."/>
            <person name="Berlin A."/>
            <person name="Chapman S.B."/>
            <person name="Chen Z."/>
            <person name="Freedman E."/>
            <person name="Gellesch M."/>
            <person name="Goldberg J."/>
            <person name="Griggs A."/>
            <person name="Gujja S."/>
            <person name="Heilman E.R."/>
            <person name="Heiman D."/>
            <person name="Hepburn T."/>
            <person name="Howarth C."/>
            <person name="Jen D."/>
            <person name="Larson L."/>
            <person name="Mehta T."/>
            <person name="Neiman D."/>
            <person name="Pearson M."/>
            <person name="Roberts A."/>
            <person name="Saif S."/>
            <person name="Shea T."/>
            <person name="Shenoy N."/>
            <person name="Sisk P."/>
            <person name="Stolte C."/>
            <person name="Sykes S."/>
            <person name="Walk T."/>
            <person name="White J."/>
            <person name="Yandava C."/>
            <person name="Haas B."/>
            <person name="Nusbaum C."/>
            <person name="Birren B."/>
        </authorList>
    </citation>
    <scope>NUCLEOTIDE SEQUENCE</scope>
    <source>
        <strain evidence="9">ATCC 64411</strain>
    </source>
</reference>
<feature type="transmembrane region" description="Helical" evidence="7">
    <location>
        <begin position="392"/>
        <end position="412"/>
    </location>
</feature>
<dbReference type="GO" id="GO:0022857">
    <property type="term" value="F:transmembrane transporter activity"/>
    <property type="evidence" value="ECO:0007669"/>
    <property type="project" value="InterPro"/>
</dbReference>
<keyword evidence="4 7" id="KW-1133">Transmembrane helix</keyword>
<dbReference type="Pfam" id="PF07690">
    <property type="entry name" value="MFS_1"/>
    <property type="match status" value="1"/>
</dbReference>
<feature type="region of interest" description="Disordered" evidence="6">
    <location>
        <begin position="1"/>
        <end position="45"/>
    </location>
</feature>
<feature type="transmembrane region" description="Helical" evidence="7">
    <location>
        <begin position="763"/>
        <end position="785"/>
    </location>
</feature>
<dbReference type="STRING" id="644358.A0A0C4EC68"/>
<evidence type="ECO:0000256" key="2">
    <source>
        <dbReference type="ARBA" id="ARBA00022448"/>
    </source>
</evidence>
<evidence type="ECO:0000313" key="9">
    <source>
        <dbReference type="EMBL" id="KLU90428.1"/>
    </source>
</evidence>
<evidence type="ECO:0000313" key="10">
    <source>
        <dbReference type="EnsemblFungi" id="MAPG_10282T0"/>
    </source>
</evidence>
<feature type="transmembrane region" description="Helical" evidence="7">
    <location>
        <begin position="876"/>
        <end position="895"/>
    </location>
</feature>
<feature type="compositionally biased region" description="Basic and acidic residues" evidence="6">
    <location>
        <begin position="63"/>
        <end position="77"/>
    </location>
</feature>